<accession>A0AAU9SRW9</accession>
<evidence type="ECO:0000256" key="4">
    <source>
        <dbReference type="SAM" id="MobiDB-lite"/>
    </source>
</evidence>
<feature type="repeat" description="PPR" evidence="3">
    <location>
        <begin position="164"/>
        <end position="198"/>
    </location>
</feature>
<dbReference type="NCBIfam" id="TIGR00756">
    <property type="entry name" value="PPR"/>
    <property type="match status" value="2"/>
</dbReference>
<dbReference type="PROSITE" id="PS51375">
    <property type="entry name" value="PPR"/>
    <property type="match status" value="2"/>
</dbReference>
<evidence type="ECO:0000313" key="6">
    <source>
        <dbReference type="Proteomes" id="UP000836841"/>
    </source>
</evidence>
<dbReference type="FunFam" id="1.25.40.10:FF:000651">
    <property type="entry name" value="Pentatricopeptide repeat-containing protein mitochondrial"/>
    <property type="match status" value="1"/>
</dbReference>
<dbReference type="PANTHER" id="PTHR45717:SF45">
    <property type="entry name" value="OS12G0527900 PROTEIN"/>
    <property type="match status" value="1"/>
</dbReference>
<comment type="similarity">
    <text evidence="1">Belongs to the PPR family. P subfamily.</text>
</comment>
<evidence type="ECO:0000313" key="5">
    <source>
        <dbReference type="EMBL" id="CAH2071886.1"/>
    </source>
</evidence>
<dbReference type="Pfam" id="PF01535">
    <property type="entry name" value="PPR"/>
    <property type="match status" value="2"/>
</dbReference>
<evidence type="ECO:0000256" key="3">
    <source>
        <dbReference type="PROSITE-ProRule" id="PRU00708"/>
    </source>
</evidence>
<organism evidence="5 6">
    <name type="scientific">Thlaspi arvense</name>
    <name type="common">Field penny-cress</name>
    <dbReference type="NCBI Taxonomy" id="13288"/>
    <lineage>
        <taxon>Eukaryota</taxon>
        <taxon>Viridiplantae</taxon>
        <taxon>Streptophyta</taxon>
        <taxon>Embryophyta</taxon>
        <taxon>Tracheophyta</taxon>
        <taxon>Spermatophyta</taxon>
        <taxon>Magnoliopsida</taxon>
        <taxon>eudicotyledons</taxon>
        <taxon>Gunneridae</taxon>
        <taxon>Pentapetalae</taxon>
        <taxon>rosids</taxon>
        <taxon>malvids</taxon>
        <taxon>Brassicales</taxon>
        <taxon>Brassicaceae</taxon>
        <taxon>Thlaspideae</taxon>
        <taxon>Thlaspi</taxon>
    </lineage>
</organism>
<keyword evidence="6" id="KW-1185">Reference proteome</keyword>
<sequence>MSRNIFSLRSTRPTLASICRLFSATTVDPAAGAVTAKTRSGGVGGGAAREKQEAGRGSVGGGSDTLGGRLLSLVYTKRSAVVTIRKWKEEGHSVRKYELNRIVRELRKIKRYKHALEICEWMVLQEDIKLQPGDYAVHLDLISKIRGLNSAEKFFEDMPDQMRGHAACTSLLHSYVQNKLSDKAEALFEKMAECGFLNSCLPYNHMLSMYIWKGEFERVPAMIKELKLKASPDIVTYNLWLTAFASGNDVEAAEKVYLKVKEANLSPDWVTYSVLTNLYTKTDSLEKAKLALKEMEKLVSKKNRVAYASLISLHGNLGDKDGVNLTWKKIKSSFKRMNDAEYLSMISAVVKLGEFEQAKGLYDEWESVSGTGDVRIPNLILAEYMNRDEVHLGEKFYERIVEKGINPSYSTWEILTWAYLKRKDMEKVLDRFGKAIDSVKKWTVNVRLLKAVCKELEEQGNVKEAEKLMTILQKAGHVNTQLYNSFLRTYAKAGEMALIVEERMAKDNVELDEETKELIRVTSRMRVTEISSTVS</sequence>
<protein>
    <recommendedName>
        <fullName evidence="7">Pentatricopeptide repeat-containing protein</fullName>
    </recommendedName>
</protein>
<proteinExistence type="inferred from homology"/>
<dbReference type="InterPro" id="IPR002885">
    <property type="entry name" value="PPR_rpt"/>
</dbReference>
<evidence type="ECO:0000256" key="2">
    <source>
        <dbReference type="ARBA" id="ARBA00022737"/>
    </source>
</evidence>
<evidence type="ECO:0008006" key="7">
    <source>
        <dbReference type="Google" id="ProtNLM"/>
    </source>
</evidence>
<keyword evidence="2" id="KW-0677">Repeat</keyword>
<dbReference type="Proteomes" id="UP000836841">
    <property type="component" value="Chromosome 6"/>
</dbReference>
<dbReference type="Gene3D" id="1.25.40.10">
    <property type="entry name" value="Tetratricopeptide repeat domain"/>
    <property type="match status" value="2"/>
</dbReference>
<dbReference type="AlphaFoldDB" id="A0AAU9SRW9"/>
<gene>
    <name evidence="5" type="ORF">TAV2_LOCUS19629</name>
</gene>
<reference evidence="5 6" key="1">
    <citation type="submission" date="2022-03" db="EMBL/GenBank/DDBJ databases">
        <authorList>
            <person name="Nunn A."/>
            <person name="Chopra R."/>
            <person name="Nunn A."/>
            <person name="Contreras Garrido A."/>
        </authorList>
    </citation>
    <scope>NUCLEOTIDE SEQUENCE [LARGE SCALE GENOMIC DNA]</scope>
</reference>
<dbReference type="FunFam" id="1.25.40.10:FF:000253">
    <property type="entry name" value="Pentatricopeptide repeat-containing protein"/>
    <property type="match status" value="1"/>
</dbReference>
<evidence type="ECO:0000256" key="1">
    <source>
        <dbReference type="ARBA" id="ARBA00007626"/>
    </source>
</evidence>
<dbReference type="GO" id="GO:0003729">
    <property type="term" value="F:mRNA binding"/>
    <property type="evidence" value="ECO:0007669"/>
    <property type="project" value="UniProtKB-ARBA"/>
</dbReference>
<dbReference type="PANTHER" id="PTHR45717">
    <property type="entry name" value="OS12G0527900 PROTEIN"/>
    <property type="match status" value="1"/>
</dbReference>
<dbReference type="Pfam" id="PF13041">
    <property type="entry name" value="PPR_2"/>
    <property type="match status" value="1"/>
</dbReference>
<feature type="repeat" description="PPR" evidence="3">
    <location>
        <begin position="233"/>
        <end position="267"/>
    </location>
</feature>
<dbReference type="GO" id="GO:0005739">
    <property type="term" value="C:mitochondrion"/>
    <property type="evidence" value="ECO:0007669"/>
    <property type="project" value="TreeGrafter"/>
</dbReference>
<name>A0AAU9SRW9_THLAR</name>
<dbReference type="InterPro" id="IPR011990">
    <property type="entry name" value="TPR-like_helical_dom_sf"/>
</dbReference>
<feature type="region of interest" description="Disordered" evidence="4">
    <location>
        <begin position="38"/>
        <end position="61"/>
    </location>
</feature>
<dbReference type="EMBL" id="OU466862">
    <property type="protein sequence ID" value="CAH2071886.1"/>
    <property type="molecule type" value="Genomic_DNA"/>
</dbReference>